<dbReference type="GO" id="GO:0005886">
    <property type="term" value="C:plasma membrane"/>
    <property type="evidence" value="ECO:0007669"/>
    <property type="project" value="UniProtKB-SubCell"/>
</dbReference>
<evidence type="ECO:0000256" key="3">
    <source>
        <dbReference type="ARBA" id="ARBA00022781"/>
    </source>
</evidence>
<gene>
    <name evidence="8" type="primary">atpH</name>
    <name evidence="9" type="ORF">JYP50_11295</name>
</gene>
<evidence type="ECO:0000256" key="4">
    <source>
        <dbReference type="ARBA" id="ARBA00023065"/>
    </source>
</evidence>
<keyword evidence="6 8" id="KW-0139">CF(1)</keyword>
<dbReference type="PANTHER" id="PTHR11910">
    <property type="entry name" value="ATP SYNTHASE DELTA CHAIN"/>
    <property type="match status" value="1"/>
</dbReference>
<evidence type="ECO:0000256" key="2">
    <source>
        <dbReference type="ARBA" id="ARBA00022448"/>
    </source>
</evidence>
<accession>A0A939DGN7</accession>
<dbReference type="InterPro" id="IPR000711">
    <property type="entry name" value="ATPase_OSCP/dsu"/>
</dbReference>
<dbReference type="InterPro" id="IPR026015">
    <property type="entry name" value="ATP_synth_OSCP/delta_N_sf"/>
</dbReference>
<comment type="similarity">
    <text evidence="8">Belongs to the ATPase delta chain family.</text>
</comment>
<evidence type="ECO:0000256" key="7">
    <source>
        <dbReference type="ARBA" id="ARBA00023310"/>
    </source>
</evidence>
<organism evidence="9 10">
    <name type="scientific">Parahaliea mediterranea</name>
    <dbReference type="NCBI Taxonomy" id="651086"/>
    <lineage>
        <taxon>Bacteria</taxon>
        <taxon>Pseudomonadati</taxon>
        <taxon>Pseudomonadota</taxon>
        <taxon>Gammaproteobacteria</taxon>
        <taxon>Cellvibrionales</taxon>
        <taxon>Halieaceae</taxon>
        <taxon>Parahaliea</taxon>
    </lineage>
</organism>
<reference evidence="9" key="1">
    <citation type="submission" date="2021-02" db="EMBL/GenBank/DDBJ databases">
        <title>PHA producing bacteria isolated from coastal sediment in Guangdong, Shenzhen.</title>
        <authorList>
            <person name="Zheng W."/>
            <person name="Yu S."/>
            <person name="Huang Y."/>
        </authorList>
    </citation>
    <scope>NUCLEOTIDE SEQUENCE</scope>
    <source>
        <strain evidence="9">TN14-10</strain>
    </source>
</reference>
<comment type="function">
    <text evidence="8">F(1)F(0) ATP synthase produces ATP from ADP in the presence of a proton or sodium gradient. F-type ATPases consist of two structural domains, F(1) containing the extramembraneous catalytic core and F(0) containing the membrane proton channel, linked together by a central stalk and a peripheral stalk. During catalysis, ATP synthesis in the catalytic domain of F(1) is coupled via a rotary mechanism of the central stalk subunits to proton translocation.</text>
</comment>
<dbReference type="InterPro" id="IPR020781">
    <property type="entry name" value="ATPase_OSCP/d_CS"/>
</dbReference>
<dbReference type="GO" id="GO:0045259">
    <property type="term" value="C:proton-transporting ATP synthase complex"/>
    <property type="evidence" value="ECO:0007669"/>
    <property type="project" value="UniProtKB-KW"/>
</dbReference>
<dbReference type="Proteomes" id="UP000664303">
    <property type="component" value="Unassembled WGS sequence"/>
</dbReference>
<evidence type="ECO:0000256" key="1">
    <source>
        <dbReference type="ARBA" id="ARBA00004370"/>
    </source>
</evidence>
<dbReference type="RefSeq" id="WP_206560623.1">
    <property type="nucleotide sequence ID" value="NZ_JAFKCZ010000007.1"/>
</dbReference>
<evidence type="ECO:0000313" key="9">
    <source>
        <dbReference type="EMBL" id="MBN7797182.1"/>
    </source>
</evidence>
<dbReference type="GO" id="GO:0046933">
    <property type="term" value="F:proton-transporting ATP synthase activity, rotational mechanism"/>
    <property type="evidence" value="ECO:0007669"/>
    <property type="project" value="UniProtKB-UniRule"/>
</dbReference>
<comment type="function">
    <text evidence="8">This protein is part of the stalk that links CF(0) to CF(1). It either transmits conformational changes from CF(0) to CF(1) or is implicated in proton conduction.</text>
</comment>
<keyword evidence="8" id="KW-1003">Cell membrane</keyword>
<dbReference type="EMBL" id="JAFKCZ010000007">
    <property type="protein sequence ID" value="MBN7797182.1"/>
    <property type="molecule type" value="Genomic_DNA"/>
</dbReference>
<keyword evidence="10" id="KW-1185">Reference proteome</keyword>
<keyword evidence="4 8" id="KW-0406">Ion transport</keyword>
<dbReference type="Pfam" id="PF00213">
    <property type="entry name" value="OSCP"/>
    <property type="match status" value="1"/>
</dbReference>
<keyword evidence="7 8" id="KW-0066">ATP synthesis</keyword>
<dbReference type="HAMAP" id="MF_01416">
    <property type="entry name" value="ATP_synth_delta_bact"/>
    <property type="match status" value="1"/>
</dbReference>
<keyword evidence="3 8" id="KW-0375">Hydrogen ion transport</keyword>
<dbReference type="PRINTS" id="PR00125">
    <property type="entry name" value="ATPASEDELTA"/>
</dbReference>
<protein>
    <recommendedName>
        <fullName evidence="8">ATP synthase subunit delta</fullName>
    </recommendedName>
    <alternativeName>
        <fullName evidence="8">ATP synthase F(1) sector subunit delta</fullName>
    </alternativeName>
    <alternativeName>
        <fullName evidence="8">F-type ATPase subunit delta</fullName>
        <shortName evidence="8">F-ATPase subunit delta</shortName>
    </alternativeName>
</protein>
<evidence type="ECO:0000313" key="10">
    <source>
        <dbReference type="Proteomes" id="UP000664303"/>
    </source>
</evidence>
<evidence type="ECO:0000256" key="8">
    <source>
        <dbReference type="HAMAP-Rule" id="MF_01416"/>
    </source>
</evidence>
<dbReference type="Gene3D" id="1.10.520.20">
    <property type="entry name" value="N-terminal domain of the delta subunit of the F1F0-ATP synthase"/>
    <property type="match status" value="1"/>
</dbReference>
<dbReference type="NCBIfam" id="TIGR01145">
    <property type="entry name" value="ATP_synt_delta"/>
    <property type="match status" value="1"/>
</dbReference>
<keyword evidence="2 8" id="KW-0813">Transport</keyword>
<keyword evidence="5 8" id="KW-0472">Membrane</keyword>
<dbReference type="AlphaFoldDB" id="A0A939DGN7"/>
<dbReference type="SUPFAM" id="SSF47928">
    <property type="entry name" value="N-terminal domain of the delta subunit of the F1F0-ATP synthase"/>
    <property type="match status" value="1"/>
</dbReference>
<comment type="caution">
    <text evidence="9">The sequence shown here is derived from an EMBL/GenBank/DDBJ whole genome shotgun (WGS) entry which is preliminary data.</text>
</comment>
<sequence>MAELSTLARPYAKAAFEYAKEHGALAQWAEQLATAAAVAVDPAMESVLNNPALTDEQQAKTLTDVCGDALGEPARNFIAILASNKRLPLLPEIHEQFALYKANQEKSVDVEVVSAFDLEDAARDRLAAALGKKLEREVVVTTSTDESLLGGVLIRAGDLVIDGSVRGRLNKLAEAMNL</sequence>
<dbReference type="NCBIfam" id="NF004402">
    <property type="entry name" value="PRK05758.2-2"/>
    <property type="match status" value="1"/>
</dbReference>
<name>A0A939DGN7_9GAMM</name>
<evidence type="ECO:0000256" key="6">
    <source>
        <dbReference type="ARBA" id="ARBA00023196"/>
    </source>
</evidence>
<dbReference type="PROSITE" id="PS00389">
    <property type="entry name" value="ATPASE_DELTA"/>
    <property type="match status" value="1"/>
</dbReference>
<proteinExistence type="inferred from homology"/>
<comment type="subcellular location">
    <subcellularLocation>
        <location evidence="8">Cell membrane</location>
        <topology evidence="8">Peripheral membrane protein</topology>
    </subcellularLocation>
    <subcellularLocation>
        <location evidence="1">Membrane</location>
    </subcellularLocation>
</comment>
<evidence type="ECO:0000256" key="5">
    <source>
        <dbReference type="ARBA" id="ARBA00023136"/>
    </source>
</evidence>